<protein>
    <submittedName>
        <fullName evidence="2">Uncharacterized protein</fullName>
    </submittedName>
</protein>
<dbReference type="RefSeq" id="WP_109329777.1">
    <property type="nucleotide sequence ID" value="NZ_CP021354.1"/>
</dbReference>
<organism evidence="2 3">
    <name type="scientific">Rhodococcus oxybenzonivorans</name>
    <dbReference type="NCBI Taxonomy" id="1990687"/>
    <lineage>
        <taxon>Bacteria</taxon>
        <taxon>Bacillati</taxon>
        <taxon>Actinomycetota</taxon>
        <taxon>Actinomycetes</taxon>
        <taxon>Mycobacteriales</taxon>
        <taxon>Nocardiaceae</taxon>
        <taxon>Rhodococcus</taxon>
    </lineage>
</organism>
<dbReference type="KEGG" id="roz:CBI38_14325"/>
<dbReference type="EMBL" id="CP021354">
    <property type="protein sequence ID" value="AWK72564.1"/>
    <property type="molecule type" value="Genomic_DNA"/>
</dbReference>
<feature type="region of interest" description="Disordered" evidence="1">
    <location>
        <begin position="67"/>
        <end position="90"/>
    </location>
</feature>
<sequence>MSGRSFEQAARVFSRIRTARPRYRTRAGLHLLPTAAGLWYEFEYGAALRVNPEPLREPRHEVLATDARKQERGDAVSHHDVLDQVTHRNL</sequence>
<dbReference type="AlphaFoldDB" id="A0A2S2BVH4"/>
<keyword evidence="3" id="KW-1185">Reference proteome</keyword>
<accession>A0A2S2BVH4</accession>
<reference evidence="2 3" key="1">
    <citation type="submission" date="2017-05" db="EMBL/GenBank/DDBJ databases">
        <title>Isolation of Rhodococcus sp. S2-17 biodegrading of BP-3.</title>
        <authorList>
            <person name="Lee Y."/>
            <person name="Kim K.H."/>
            <person name="Chun B.H."/>
            <person name="Jung H.S."/>
            <person name="Jeon C.O."/>
        </authorList>
    </citation>
    <scope>NUCLEOTIDE SEQUENCE [LARGE SCALE GENOMIC DNA]</scope>
    <source>
        <strain evidence="2 3">S2-17</strain>
    </source>
</reference>
<proteinExistence type="predicted"/>
<dbReference type="Proteomes" id="UP000245711">
    <property type="component" value="Chromosome"/>
</dbReference>
<evidence type="ECO:0000256" key="1">
    <source>
        <dbReference type="SAM" id="MobiDB-lite"/>
    </source>
</evidence>
<name>A0A2S2BVH4_9NOCA</name>
<gene>
    <name evidence="2" type="ORF">CBI38_14325</name>
</gene>
<evidence type="ECO:0000313" key="2">
    <source>
        <dbReference type="EMBL" id="AWK72564.1"/>
    </source>
</evidence>
<evidence type="ECO:0000313" key="3">
    <source>
        <dbReference type="Proteomes" id="UP000245711"/>
    </source>
</evidence>